<evidence type="ECO:0000256" key="1">
    <source>
        <dbReference type="ARBA" id="ARBA00001933"/>
    </source>
</evidence>
<dbReference type="GeneID" id="17270735"/>
<dbReference type="OMA" id="YGGMITF"/>
<evidence type="ECO:0000256" key="6">
    <source>
        <dbReference type="ARBA" id="ARBA00023192"/>
    </source>
</evidence>
<dbReference type="InterPro" id="IPR000277">
    <property type="entry name" value="Cys/Met-Metab_PyrdxlP-dep_enz"/>
</dbReference>
<keyword evidence="5 8" id="KW-0663">Pyridoxal phosphate</keyword>
<evidence type="ECO:0000313" key="11">
    <source>
        <dbReference type="Proteomes" id="UP000013827"/>
    </source>
</evidence>
<comment type="cofactor">
    <cofactor evidence="1 9">
        <name>pyridoxal 5'-phosphate</name>
        <dbReference type="ChEBI" id="CHEBI:597326"/>
    </cofactor>
</comment>
<evidence type="ECO:0000313" key="10">
    <source>
        <dbReference type="EnsemblProtists" id="EOD25189"/>
    </source>
</evidence>
<dbReference type="SUPFAM" id="SSF53383">
    <property type="entry name" value="PLP-dependent transferases"/>
    <property type="match status" value="1"/>
</dbReference>
<evidence type="ECO:0000256" key="8">
    <source>
        <dbReference type="PIRSR" id="PIRSR001434-2"/>
    </source>
</evidence>
<dbReference type="AlphaFoldDB" id="A0A0D3JNV4"/>
<dbReference type="Proteomes" id="UP000013827">
    <property type="component" value="Unassembled WGS sequence"/>
</dbReference>
<keyword evidence="6" id="KW-0198">Cysteine biosynthesis</keyword>
<evidence type="ECO:0000256" key="9">
    <source>
        <dbReference type="RuleBase" id="RU362118"/>
    </source>
</evidence>
<evidence type="ECO:0000256" key="4">
    <source>
        <dbReference type="ARBA" id="ARBA00012085"/>
    </source>
</evidence>
<dbReference type="EnsemblProtists" id="EOD25189">
    <property type="protein sequence ID" value="EOD25189"/>
    <property type="gene ID" value="EMIHUDRAFT_64817"/>
</dbReference>
<dbReference type="GO" id="GO:0030170">
    <property type="term" value="F:pyridoxal phosphate binding"/>
    <property type="evidence" value="ECO:0007669"/>
    <property type="project" value="InterPro"/>
</dbReference>
<dbReference type="InterPro" id="IPR015424">
    <property type="entry name" value="PyrdxlP-dep_Trfase"/>
</dbReference>
<name>A0A0D3JNV4_EMIH1</name>
<accession>A0A0D3JNV4</accession>
<dbReference type="Gene3D" id="3.40.640.10">
    <property type="entry name" value="Type I PLP-dependent aspartate aminotransferase-like (Major domain)"/>
    <property type="match status" value="1"/>
</dbReference>
<dbReference type="GO" id="GO:0005737">
    <property type="term" value="C:cytoplasm"/>
    <property type="evidence" value="ECO:0007669"/>
    <property type="project" value="TreeGrafter"/>
</dbReference>
<dbReference type="RefSeq" id="XP_005777618.1">
    <property type="nucleotide sequence ID" value="XM_005777561.1"/>
</dbReference>
<dbReference type="eggNOG" id="KOG0053">
    <property type="taxonomic scope" value="Eukaryota"/>
</dbReference>
<dbReference type="PIRSF" id="PIRSF001434">
    <property type="entry name" value="CGS"/>
    <property type="match status" value="1"/>
</dbReference>
<dbReference type="InterPro" id="IPR015422">
    <property type="entry name" value="PyrdxlP-dep_Trfase_small"/>
</dbReference>
<dbReference type="GO" id="GO:0019346">
    <property type="term" value="P:transsulfuration"/>
    <property type="evidence" value="ECO:0007669"/>
    <property type="project" value="InterPro"/>
</dbReference>
<protein>
    <recommendedName>
        <fullName evidence="4">cystathionine gamma-lyase</fullName>
        <ecNumber evidence="4">4.4.1.1</ecNumber>
    </recommendedName>
    <alternativeName>
        <fullName evidence="7">Gamma-cystathionase</fullName>
    </alternativeName>
</protein>
<evidence type="ECO:0000256" key="7">
    <source>
        <dbReference type="ARBA" id="ARBA00029853"/>
    </source>
</evidence>
<dbReference type="GO" id="GO:0004123">
    <property type="term" value="F:cystathionine gamma-lyase activity"/>
    <property type="evidence" value="ECO:0007669"/>
    <property type="project" value="TreeGrafter"/>
</dbReference>
<dbReference type="PANTHER" id="PTHR11808">
    <property type="entry name" value="TRANS-SULFURATION ENZYME FAMILY MEMBER"/>
    <property type="match status" value="1"/>
</dbReference>
<dbReference type="PaxDb" id="2903-EOD25189"/>
<dbReference type="GO" id="GO:0019343">
    <property type="term" value="P:cysteine biosynthetic process via cystathionine"/>
    <property type="evidence" value="ECO:0007669"/>
    <property type="project" value="TreeGrafter"/>
</dbReference>
<dbReference type="HOGENOM" id="CLU_018986_2_0_1"/>
<dbReference type="Pfam" id="PF01053">
    <property type="entry name" value="Cys_Met_Meta_PP"/>
    <property type="match status" value="1"/>
</dbReference>
<dbReference type="KEGG" id="ehx:EMIHUDRAFT_64817"/>
<dbReference type="PANTHER" id="PTHR11808:SF15">
    <property type="entry name" value="CYSTATHIONINE GAMMA-LYASE"/>
    <property type="match status" value="1"/>
</dbReference>
<evidence type="ECO:0000256" key="2">
    <source>
        <dbReference type="ARBA" id="ARBA00005038"/>
    </source>
</evidence>
<proteinExistence type="inferred from homology"/>
<evidence type="ECO:0000256" key="5">
    <source>
        <dbReference type="ARBA" id="ARBA00022898"/>
    </source>
</evidence>
<keyword evidence="11" id="KW-1185">Reference proteome</keyword>
<dbReference type="InterPro" id="IPR015421">
    <property type="entry name" value="PyrdxlP-dep_Trfase_major"/>
</dbReference>
<dbReference type="PROSITE" id="PS00868">
    <property type="entry name" value="CYS_MET_METAB_PP"/>
    <property type="match status" value="1"/>
</dbReference>
<evidence type="ECO:0000256" key="3">
    <source>
        <dbReference type="ARBA" id="ARBA00009077"/>
    </source>
</evidence>
<keyword evidence="6" id="KW-0028">Amino-acid biosynthesis</keyword>
<dbReference type="CDD" id="cd00614">
    <property type="entry name" value="CGS_like"/>
    <property type="match status" value="1"/>
</dbReference>
<dbReference type="Gene3D" id="3.90.1150.10">
    <property type="entry name" value="Aspartate Aminotransferase, domain 1"/>
    <property type="match status" value="1"/>
</dbReference>
<feature type="modified residue" description="N6-(pyridoxal phosphate)lysine" evidence="8">
    <location>
        <position position="224"/>
    </location>
</feature>
<dbReference type="InterPro" id="IPR054542">
    <property type="entry name" value="Cys_met_metab_PP"/>
</dbReference>
<comment type="similarity">
    <text evidence="3 9">Belongs to the trans-sulfuration enzymes family.</text>
</comment>
<reference evidence="11" key="1">
    <citation type="journal article" date="2013" name="Nature">
        <title>Pan genome of the phytoplankton Emiliania underpins its global distribution.</title>
        <authorList>
            <person name="Read B.A."/>
            <person name="Kegel J."/>
            <person name="Klute M.J."/>
            <person name="Kuo A."/>
            <person name="Lefebvre S.C."/>
            <person name="Maumus F."/>
            <person name="Mayer C."/>
            <person name="Miller J."/>
            <person name="Monier A."/>
            <person name="Salamov A."/>
            <person name="Young J."/>
            <person name="Aguilar M."/>
            <person name="Claverie J.M."/>
            <person name="Frickenhaus S."/>
            <person name="Gonzalez K."/>
            <person name="Herman E.K."/>
            <person name="Lin Y.C."/>
            <person name="Napier J."/>
            <person name="Ogata H."/>
            <person name="Sarno A.F."/>
            <person name="Shmutz J."/>
            <person name="Schroeder D."/>
            <person name="de Vargas C."/>
            <person name="Verret F."/>
            <person name="von Dassow P."/>
            <person name="Valentin K."/>
            <person name="Van de Peer Y."/>
            <person name="Wheeler G."/>
            <person name="Dacks J.B."/>
            <person name="Delwiche C.F."/>
            <person name="Dyhrman S.T."/>
            <person name="Glockner G."/>
            <person name="John U."/>
            <person name="Richards T."/>
            <person name="Worden A.Z."/>
            <person name="Zhang X."/>
            <person name="Grigoriev I.V."/>
            <person name="Allen A.E."/>
            <person name="Bidle K."/>
            <person name="Borodovsky M."/>
            <person name="Bowler C."/>
            <person name="Brownlee C."/>
            <person name="Cock J.M."/>
            <person name="Elias M."/>
            <person name="Gladyshev V.N."/>
            <person name="Groth M."/>
            <person name="Guda C."/>
            <person name="Hadaegh A."/>
            <person name="Iglesias-Rodriguez M.D."/>
            <person name="Jenkins J."/>
            <person name="Jones B.M."/>
            <person name="Lawson T."/>
            <person name="Leese F."/>
            <person name="Lindquist E."/>
            <person name="Lobanov A."/>
            <person name="Lomsadze A."/>
            <person name="Malik S.B."/>
            <person name="Marsh M.E."/>
            <person name="Mackinder L."/>
            <person name="Mock T."/>
            <person name="Mueller-Roeber B."/>
            <person name="Pagarete A."/>
            <person name="Parker M."/>
            <person name="Probert I."/>
            <person name="Quesneville H."/>
            <person name="Raines C."/>
            <person name="Rensing S.A."/>
            <person name="Riano-Pachon D.M."/>
            <person name="Richier S."/>
            <person name="Rokitta S."/>
            <person name="Shiraiwa Y."/>
            <person name="Soanes D.M."/>
            <person name="van der Giezen M."/>
            <person name="Wahlund T.M."/>
            <person name="Williams B."/>
            <person name="Wilson W."/>
            <person name="Wolfe G."/>
            <person name="Wurch L.L."/>
        </authorList>
    </citation>
    <scope>NUCLEOTIDE SEQUENCE</scope>
</reference>
<dbReference type="FunFam" id="3.40.640.10:FF:000046">
    <property type="entry name" value="Cystathionine gamma-lyase"/>
    <property type="match status" value="1"/>
</dbReference>
<sequence>MLLTQRRLCWRALARGHKVRHLSSEAAWHVQSRLAQAGSEIDHAHGSLSPPLHLSTTFERDADGGYERGYFYSRSDNPTRSLLERTVAGLEGGSDAVSFASGMASINAIFHALLEPGSHVVLANDVFHGTATLLSGSYARWGCTFERVDMSDTSAVQAAIDGGASLVWCETPSNPMCKLTNVHDIARRARAAGVPSVVDATWCTPALLQPLALGADLVMHSSTKYLGGHSDLLGGIVVGGENSAPLLAAIRSEQRNAGAVPSPFDCWLLLRGLRSLSARLNLHCSNALAVAKMLEEHSAVSAVHYPGLPSHPQHELAKAQMRSGYGGMLSFELHGGEEAAVAVAARTKLWRRATSLGGPESLIQHNASFEALWTTPTSPPGLLRLSVGLENVEDLLRDLQSALDEGVKEVFESSS</sequence>
<dbReference type="EC" id="4.4.1.1" evidence="4"/>
<comment type="pathway">
    <text evidence="2">Amino-acid biosynthesis; L-cysteine biosynthesis; L-cysteine from L-homocysteine and L-serine: step 2/2.</text>
</comment>
<organism evidence="10 11">
    <name type="scientific">Emiliania huxleyi (strain CCMP1516)</name>
    <dbReference type="NCBI Taxonomy" id="280463"/>
    <lineage>
        <taxon>Eukaryota</taxon>
        <taxon>Haptista</taxon>
        <taxon>Haptophyta</taxon>
        <taxon>Prymnesiophyceae</taxon>
        <taxon>Isochrysidales</taxon>
        <taxon>Noelaerhabdaceae</taxon>
        <taxon>Emiliania</taxon>
    </lineage>
</organism>
<dbReference type="STRING" id="2903.R1EWG0"/>
<reference evidence="10" key="2">
    <citation type="submission" date="2024-10" db="UniProtKB">
        <authorList>
            <consortium name="EnsemblProtists"/>
        </authorList>
    </citation>
    <scope>IDENTIFICATION</scope>
</reference>